<dbReference type="AlphaFoldDB" id="A0A328B314"/>
<keyword evidence="2" id="KW-1185">Reference proteome</keyword>
<sequence>MLRRIAAGVDEAQRRAAAQKATLLLQLAQTLNETARRLLGRRRSWLAWSMFRTTEALGHRARRIWAAEMRRRRR</sequence>
<name>A0A328B314_9CAUL</name>
<gene>
    <name evidence="1" type="ORF">DJ021_10680</name>
</gene>
<evidence type="ECO:0000313" key="1">
    <source>
        <dbReference type="EMBL" id="RAK60234.1"/>
    </source>
</evidence>
<protein>
    <submittedName>
        <fullName evidence="1">Uncharacterized protein</fullName>
    </submittedName>
</protein>
<dbReference type="Proteomes" id="UP000249842">
    <property type="component" value="Unassembled WGS sequence"/>
</dbReference>
<reference evidence="2" key="1">
    <citation type="submission" date="2018-05" db="EMBL/GenBank/DDBJ databases">
        <authorList>
            <person name="Li X."/>
        </authorList>
    </citation>
    <scope>NUCLEOTIDE SEQUENCE [LARGE SCALE GENOMIC DNA]</scope>
    <source>
        <strain evidence="2">HKS-05</strain>
    </source>
</reference>
<organism evidence="1 2">
    <name type="scientific">Phenylobacterium hankyongense</name>
    <dbReference type="NCBI Taxonomy" id="1813876"/>
    <lineage>
        <taxon>Bacteria</taxon>
        <taxon>Pseudomonadati</taxon>
        <taxon>Pseudomonadota</taxon>
        <taxon>Alphaproteobacteria</taxon>
        <taxon>Caulobacterales</taxon>
        <taxon>Caulobacteraceae</taxon>
        <taxon>Phenylobacterium</taxon>
    </lineage>
</organism>
<proteinExistence type="predicted"/>
<dbReference type="EMBL" id="QFYP01000001">
    <property type="protein sequence ID" value="RAK60234.1"/>
    <property type="molecule type" value="Genomic_DNA"/>
</dbReference>
<accession>A0A328B314</accession>
<evidence type="ECO:0000313" key="2">
    <source>
        <dbReference type="Proteomes" id="UP000249842"/>
    </source>
</evidence>
<comment type="caution">
    <text evidence="1">The sequence shown here is derived from an EMBL/GenBank/DDBJ whole genome shotgun (WGS) entry which is preliminary data.</text>
</comment>